<comment type="caution">
    <text evidence="1">The sequence shown here is derived from an EMBL/GenBank/DDBJ whole genome shotgun (WGS) entry which is preliminary data.</text>
</comment>
<organism evidence="1 2">
    <name type="scientific">Streptococcus pneumoniae</name>
    <dbReference type="NCBI Taxonomy" id="1313"/>
    <lineage>
        <taxon>Bacteria</taxon>
        <taxon>Bacillati</taxon>
        <taxon>Bacillota</taxon>
        <taxon>Bacilli</taxon>
        <taxon>Lactobacillales</taxon>
        <taxon>Streptococcaceae</taxon>
        <taxon>Streptococcus</taxon>
    </lineage>
</organism>
<accession>A0AAW9W918</accession>
<dbReference type="Proteomes" id="UP000729182">
    <property type="component" value="Unassembled WGS sequence"/>
</dbReference>
<evidence type="ECO:0000313" key="1">
    <source>
        <dbReference type="EMBL" id="MTV78339.1"/>
    </source>
</evidence>
<protein>
    <submittedName>
        <fullName evidence="1">Uncharacterized protein</fullName>
    </submittedName>
</protein>
<reference evidence="1" key="1">
    <citation type="submission" date="2019-11" db="EMBL/GenBank/DDBJ databases">
        <title>Growth characteristics of pneumococcus vary with the chemical composition of the capsule and with environmental conditions.</title>
        <authorList>
            <person name="Tothpal A."/>
            <person name="Desobry K."/>
            <person name="Joshi S."/>
            <person name="Wyllie A.L."/>
            <person name="Weinberger D.M."/>
        </authorList>
    </citation>
    <scope>NUCLEOTIDE SEQUENCE</scope>
    <source>
        <strain evidence="1">Pnumococcus10A</strain>
    </source>
</reference>
<name>A0AAW9W918_STREE</name>
<proteinExistence type="predicted"/>
<evidence type="ECO:0000313" key="2">
    <source>
        <dbReference type="Proteomes" id="UP000729182"/>
    </source>
</evidence>
<gene>
    <name evidence="1" type="ORF">GM535_14095</name>
</gene>
<feature type="non-terminal residue" evidence="1">
    <location>
        <position position="50"/>
    </location>
</feature>
<dbReference type="EMBL" id="WNHN01001028">
    <property type="protein sequence ID" value="MTV78339.1"/>
    <property type="molecule type" value="Genomic_DNA"/>
</dbReference>
<sequence>MYRGELKIIGRVVMPWDVVGVVDEVEGMMGVIEVDRVTHEFTSETGWITT</sequence>
<dbReference type="AlphaFoldDB" id="A0AAW9W918"/>